<keyword evidence="1" id="KW-0472">Membrane</keyword>
<feature type="transmembrane region" description="Helical" evidence="1">
    <location>
        <begin position="296"/>
        <end position="321"/>
    </location>
</feature>
<dbReference type="EMBL" id="DF973252">
    <property type="protein sequence ID" value="GAU22721.1"/>
    <property type="molecule type" value="Genomic_DNA"/>
</dbReference>
<organism evidence="2 3">
    <name type="scientific">Trifolium subterraneum</name>
    <name type="common">Subterranean clover</name>
    <dbReference type="NCBI Taxonomy" id="3900"/>
    <lineage>
        <taxon>Eukaryota</taxon>
        <taxon>Viridiplantae</taxon>
        <taxon>Streptophyta</taxon>
        <taxon>Embryophyta</taxon>
        <taxon>Tracheophyta</taxon>
        <taxon>Spermatophyta</taxon>
        <taxon>Magnoliopsida</taxon>
        <taxon>eudicotyledons</taxon>
        <taxon>Gunneridae</taxon>
        <taxon>Pentapetalae</taxon>
        <taxon>rosids</taxon>
        <taxon>fabids</taxon>
        <taxon>Fabales</taxon>
        <taxon>Fabaceae</taxon>
        <taxon>Papilionoideae</taxon>
        <taxon>50 kb inversion clade</taxon>
        <taxon>NPAAA clade</taxon>
        <taxon>Hologalegina</taxon>
        <taxon>IRL clade</taxon>
        <taxon>Trifolieae</taxon>
        <taxon>Trifolium</taxon>
    </lineage>
</organism>
<keyword evidence="1" id="KW-0812">Transmembrane</keyword>
<evidence type="ECO:0000313" key="2">
    <source>
        <dbReference type="EMBL" id="GAU22721.1"/>
    </source>
</evidence>
<evidence type="ECO:0008006" key="4">
    <source>
        <dbReference type="Google" id="ProtNLM"/>
    </source>
</evidence>
<gene>
    <name evidence="2" type="ORF">TSUD_138460</name>
</gene>
<sequence length="326" mass="37475">MEESYHGFVNEGLPEFVGEDPFGWIIKAERFFQEQKIHYSDRVQRAFMRMEGVAMLWFQSWCQDNYDANRTTFSIDLMRRFNAKIQKPILEKPEPQFEPCMEKESRKEFGLEEIEATSVDRGETDRREFSLMCGEESPDNVSALGSEKIVGAIAVKMNEETWVSDGETRTRRMSHKAARKDEGYWCRLEDNSVFQDGDNNWFLYLSLKSSHQVDPKCCPVCIKVVLTPGLEPEHSNTIHSHECPLHSIRIMNFLLQKEPFCLDDPPKGFHLLNLPDLSAVAAISTTGLVIRPNGTVLPLFCYTTAFFLPLLAVCHLTVVLFQFSFP</sequence>
<keyword evidence="1" id="KW-1133">Transmembrane helix</keyword>
<evidence type="ECO:0000256" key="1">
    <source>
        <dbReference type="SAM" id="Phobius"/>
    </source>
</evidence>
<dbReference type="Proteomes" id="UP000242715">
    <property type="component" value="Unassembled WGS sequence"/>
</dbReference>
<protein>
    <recommendedName>
        <fullName evidence="4">Retrotransposon gag domain-containing protein</fullName>
    </recommendedName>
</protein>
<proteinExistence type="predicted"/>
<evidence type="ECO:0000313" key="3">
    <source>
        <dbReference type="Proteomes" id="UP000242715"/>
    </source>
</evidence>
<keyword evidence="3" id="KW-1185">Reference proteome</keyword>
<name>A0A2Z6LTR9_TRISU</name>
<dbReference type="AlphaFoldDB" id="A0A2Z6LTR9"/>
<accession>A0A2Z6LTR9</accession>
<reference evidence="3" key="1">
    <citation type="journal article" date="2017" name="Front. Plant Sci.">
        <title>Climate Clever Clovers: New Paradigm to Reduce the Environmental Footprint of Ruminants by Breeding Low Methanogenic Forages Utilizing Haplotype Variation.</title>
        <authorList>
            <person name="Kaur P."/>
            <person name="Appels R."/>
            <person name="Bayer P.E."/>
            <person name="Keeble-Gagnere G."/>
            <person name="Wang J."/>
            <person name="Hirakawa H."/>
            <person name="Shirasawa K."/>
            <person name="Vercoe P."/>
            <person name="Stefanova K."/>
            <person name="Durmic Z."/>
            <person name="Nichols P."/>
            <person name="Revell C."/>
            <person name="Isobe S.N."/>
            <person name="Edwards D."/>
            <person name="Erskine W."/>
        </authorList>
    </citation>
    <scope>NUCLEOTIDE SEQUENCE [LARGE SCALE GENOMIC DNA]</scope>
    <source>
        <strain evidence="3">cv. Daliak</strain>
    </source>
</reference>